<evidence type="ECO:0000313" key="4">
    <source>
        <dbReference type="Proteomes" id="UP000826195"/>
    </source>
</evidence>
<keyword evidence="1" id="KW-0175">Coiled coil</keyword>
<dbReference type="EMBL" id="JAHXZJ010000028">
    <property type="protein sequence ID" value="KAH0562691.1"/>
    <property type="molecule type" value="Genomic_DNA"/>
</dbReference>
<proteinExistence type="predicted"/>
<name>A0AAV7J3D6_COTGL</name>
<organism evidence="3 4">
    <name type="scientific">Cotesia glomerata</name>
    <name type="common">Lepidopteran parasitic wasp</name>
    <name type="synonym">Apanteles glomeratus</name>
    <dbReference type="NCBI Taxonomy" id="32391"/>
    <lineage>
        <taxon>Eukaryota</taxon>
        <taxon>Metazoa</taxon>
        <taxon>Ecdysozoa</taxon>
        <taxon>Arthropoda</taxon>
        <taxon>Hexapoda</taxon>
        <taxon>Insecta</taxon>
        <taxon>Pterygota</taxon>
        <taxon>Neoptera</taxon>
        <taxon>Endopterygota</taxon>
        <taxon>Hymenoptera</taxon>
        <taxon>Apocrita</taxon>
        <taxon>Ichneumonoidea</taxon>
        <taxon>Braconidae</taxon>
        <taxon>Microgastrinae</taxon>
        <taxon>Cotesia</taxon>
    </lineage>
</organism>
<reference evidence="3 4" key="1">
    <citation type="journal article" date="2021" name="J. Hered.">
        <title>A chromosome-level genome assembly of the parasitoid wasp, Cotesia glomerata (Hymenoptera: Braconidae).</title>
        <authorList>
            <person name="Pinto B.J."/>
            <person name="Weis J.J."/>
            <person name="Gamble T."/>
            <person name="Ode P.J."/>
            <person name="Paul R."/>
            <person name="Zaspel J.M."/>
        </authorList>
    </citation>
    <scope>NUCLEOTIDE SEQUENCE [LARGE SCALE GENOMIC DNA]</scope>
    <source>
        <strain evidence="3">CgM1</strain>
    </source>
</reference>
<evidence type="ECO:0000256" key="1">
    <source>
        <dbReference type="SAM" id="Coils"/>
    </source>
</evidence>
<gene>
    <name evidence="3" type="ORF">KQX54_000680</name>
</gene>
<feature type="non-terminal residue" evidence="3">
    <location>
        <position position="1"/>
    </location>
</feature>
<feature type="coiled-coil region" evidence="1">
    <location>
        <begin position="121"/>
        <end position="151"/>
    </location>
</feature>
<feature type="compositionally biased region" description="Low complexity" evidence="2">
    <location>
        <begin position="7"/>
        <end position="37"/>
    </location>
</feature>
<evidence type="ECO:0000256" key="2">
    <source>
        <dbReference type="SAM" id="MobiDB-lite"/>
    </source>
</evidence>
<protein>
    <submittedName>
        <fullName evidence="3">Uncharacterized protein</fullName>
    </submittedName>
</protein>
<comment type="caution">
    <text evidence="3">The sequence shown here is derived from an EMBL/GenBank/DDBJ whole genome shotgun (WGS) entry which is preliminary data.</text>
</comment>
<accession>A0AAV7J3D6</accession>
<keyword evidence="4" id="KW-1185">Reference proteome</keyword>
<evidence type="ECO:0000313" key="3">
    <source>
        <dbReference type="EMBL" id="KAH0562691.1"/>
    </source>
</evidence>
<feature type="region of interest" description="Disordered" evidence="2">
    <location>
        <begin position="1"/>
        <end position="46"/>
    </location>
</feature>
<sequence>KNSRLASLKSVNSTNSSTSSFKSAKSSTSSPALVSKTNQNPSTFSSTSPAFLLSPASDSVFDSPTSSSLTMAELTNQVIQNSGATNSESQNELPDGWFNKSTDEKLTLLMTTISTHITKKVNEMSSKFDNLNKRLDELHKLKSNFEKLKDETITNSQALSEKIMALTSQTPMTSSTVVQQTSELIISGVPEPVATELSPSDIADKVFEVLNVNNLKQDILRHDVVLQLEFKLGSESNELSKSQLPRYFRCHHVLKASFLGDTVLHLFKDFEVDGSMFCATLLELSVNRSFSPRVKFLETY</sequence>
<dbReference type="AlphaFoldDB" id="A0AAV7J3D6"/>
<dbReference type="Proteomes" id="UP000826195">
    <property type="component" value="Unassembled WGS sequence"/>
</dbReference>